<gene>
    <name evidence="2" type="ORF">A2W54_01395</name>
</gene>
<dbReference type="SUPFAM" id="SSF158446">
    <property type="entry name" value="IVS-encoded protein-like"/>
    <property type="match status" value="1"/>
</dbReference>
<dbReference type="InterPro" id="IPR036583">
    <property type="entry name" value="23S_rRNA_IVS_sf"/>
</dbReference>
<dbReference type="AlphaFoldDB" id="A0A1F5WUP3"/>
<proteinExistence type="predicted"/>
<dbReference type="Gene3D" id="1.20.1440.60">
    <property type="entry name" value="23S rRNA-intervening sequence"/>
    <property type="match status" value="1"/>
</dbReference>
<organism evidence="2 3">
    <name type="scientific">Candidatus Giovannonibacteria bacterium RIFCSPHIGHO2_02_43_13</name>
    <dbReference type="NCBI Taxonomy" id="1798330"/>
    <lineage>
        <taxon>Bacteria</taxon>
        <taxon>Candidatus Giovannoniibacteriota</taxon>
    </lineage>
</organism>
<dbReference type="PANTHER" id="PTHR38471">
    <property type="entry name" value="FOUR HELIX BUNDLE PROTEIN"/>
    <property type="match status" value="1"/>
</dbReference>
<sequence length="116" mass="13210">MQGGYKDLIVWQKAKGFCVNIYKLTELFPDSEKFGLISQLRRASVSIPSNIAEGSKRNTTKDQKQFYAIAYGSGAEIETQLEISKELFSSLRLNIENLENDLVEIMKMLNKLRTTN</sequence>
<name>A0A1F5WUP3_9BACT</name>
<dbReference type="Proteomes" id="UP000178425">
    <property type="component" value="Unassembled WGS sequence"/>
</dbReference>
<dbReference type="CDD" id="cd16377">
    <property type="entry name" value="23S_rRNA_IVP_like"/>
    <property type="match status" value="1"/>
</dbReference>
<feature type="coiled-coil region" evidence="1">
    <location>
        <begin position="81"/>
        <end position="115"/>
    </location>
</feature>
<evidence type="ECO:0008006" key="4">
    <source>
        <dbReference type="Google" id="ProtNLM"/>
    </source>
</evidence>
<evidence type="ECO:0000313" key="2">
    <source>
        <dbReference type="EMBL" id="OGF79368.1"/>
    </source>
</evidence>
<dbReference type="Pfam" id="PF05635">
    <property type="entry name" value="23S_rRNA_IVP"/>
    <property type="match status" value="1"/>
</dbReference>
<dbReference type="EMBL" id="MFHI01000005">
    <property type="protein sequence ID" value="OGF79368.1"/>
    <property type="molecule type" value="Genomic_DNA"/>
</dbReference>
<comment type="caution">
    <text evidence="2">The sequence shown here is derived from an EMBL/GenBank/DDBJ whole genome shotgun (WGS) entry which is preliminary data.</text>
</comment>
<dbReference type="InterPro" id="IPR012657">
    <property type="entry name" value="23S_rRNA-intervening_sequence"/>
</dbReference>
<keyword evidence="1" id="KW-0175">Coiled coil</keyword>
<protein>
    <recommendedName>
        <fullName evidence="4">Four helix bundle protein</fullName>
    </recommendedName>
</protein>
<evidence type="ECO:0000313" key="3">
    <source>
        <dbReference type="Proteomes" id="UP000178425"/>
    </source>
</evidence>
<reference evidence="2 3" key="1">
    <citation type="journal article" date="2016" name="Nat. Commun.">
        <title>Thousands of microbial genomes shed light on interconnected biogeochemical processes in an aquifer system.</title>
        <authorList>
            <person name="Anantharaman K."/>
            <person name="Brown C.T."/>
            <person name="Hug L.A."/>
            <person name="Sharon I."/>
            <person name="Castelle C.J."/>
            <person name="Probst A.J."/>
            <person name="Thomas B.C."/>
            <person name="Singh A."/>
            <person name="Wilkins M.J."/>
            <person name="Karaoz U."/>
            <person name="Brodie E.L."/>
            <person name="Williams K.H."/>
            <person name="Hubbard S.S."/>
            <person name="Banfield J.F."/>
        </authorList>
    </citation>
    <scope>NUCLEOTIDE SEQUENCE [LARGE SCALE GENOMIC DNA]</scope>
</reference>
<accession>A0A1F5WUP3</accession>
<evidence type="ECO:0000256" key="1">
    <source>
        <dbReference type="SAM" id="Coils"/>
    </source>
</evidence>
<dbReference type="PANTHER" id="PTHR38471:SF2">
    <property type="entry name" value="FOUR HELIX BUNDLE PROTEIN"/>
    <property type="match status" value="1"/>
</dbReference>
<dbReference type="NCBIfam" id="TIGR02436">
    <property type="entry name" value="four helix bundle protein"/>
    <property type="match status" value="1"/>
</dbReference>